<evidence type="ECO:0000256" key="5">
    <source>
        <dbReference type="ARBA" id="ARBA00023002"/>
    </source>
</evidence>
<protein>
    <recommendedName>
        <fullName evidence="10">Cytochrome P450</fullName>
    </recommendedName>
</protein>
<evidence type="ECO:0000313" key="9">
    <source>
        <dbReference type="Proteomes" id="UP001221142"/>
    </source>
</evidence>
<dbReference type="Gene3D" id="1.10.630.10">
    <property type="entry name" value="Cytochrome P450"/>
    <property type="match status" value="1"/>
</dbReference>
<keyword evidence="3" id="KW-0349">Heme</keyword>
<organism evidence="8 9">
    <name type="scientific">Roridomyces roridus</name>
    <dbReference type="NCBI Taxonomy" id="1738132"/>
    <lineage>
        <taxon>Eukaryota</taxon>
        <taxon>Fungi</taxon>
        <taxon>Dikarya</taxon>
        <taxon>Basidiomycota</taxon>
        <taxon>Agaricomycotina</taxon>
        <taxon>Agaricomycetes</taxon>
        <taxon>Agaricomycetidae</taxon>
        <taxon>Agaricales</taxon>
        <taxon>Marasmiineae</taxon>
        <taxon>Mycenaceae</taxon>
        <taxon>Roridomyces</taxon>
    </lineage>
</organism>
<evidence type="ECO:0000256" key="4">
    <source>
        <dbReference type="ARBA" id="ARBA00022723"/>
    </source>
</evidence>
<dbReference type="GO" id="GO:0005506">
    <property type="term" value="F:iron ion binding"/>
    <property type="evidence" value="ECO:0007669"/>
    <property type="project" value="InterPro"/>
</dbReference>
<comment type="similarity">
    <text evidence="2">Belongs to the cytochrome P450 family.</text>
</comment>
<dbReference type="AlphaFoldDB" id="A0AAD7FAW2"/>
<dbReference type="SUPFAM" id="SSF48264">
    <property type="entry name" value="Cytochrome P450"/>
    <property type="match status" value="1"/>
</dbReference>
<evidence type="ECO:0008006" key="10">
    <source>
        <dbReference type="Google" id="ProtNLM"/>
    </source>
</evidence>
<gene>
    <name evidence="8" type="ORF">FB45DRAFT_763854</name>
</gene>
<dbReference type="PANTHER" id="PTHR46300:SF7">
    <property type="entry name" value="P450, PUTATIVE (EUROFUNG)-RELATED"/>
    <property type="match status" value="1"/>
</dbReference>
<dbReference type="EMBL" id="JARKIF010000047">
    <property type="protein sequence ID" value="KAJ7607914.1"/>
    <property type="molecule type" value="Genomic_DNA"/>
</dbReference>
<evidence type="ECO:0000313" key="8">
    <source>
        <dbReference type="EMBL" id="KAJ7607914.1"/>
    </source>
</evidence>
<keyword evidence="6" id="KW-0408">Iron</keyword>
<dbReference type="PANTHER" id="PTHR46300">
    <property type="entry name" value="P450, PUTATIVE (EUROFUNG)-RELATED-RELATED"/>
    <property type="match status" value="1"/>
</dbReference>
<accession>A0AAD7FAW2</accession>
<dbReference type="InterPro" id="IPR050364">
    <property type="entry name" value="Cytochrome_P450_fung"/>
</dbReference>
<dbReference type="GO" id="GO:0020037">
    <property type="term" value="F:heme binding"/>
    <property type="evidence" value="ECO:0007669"/>
    <property type="project" value="InterPro"/>
</dbReference>
<evidence type="ECO:0000256" key="2">
    <source>
        <dbReference type="ARBA" id="ARBA00010617"/>
    </source>
</evidence>
<evidence type="ECO:0000256" key="7">
    <source>
        <dbReference type="ARBA" id="ARBA00023033"/>
    </source>
</evidence>
<keyword evidence="5" id="KW-0560">Oxidoreductase</keyword>
<reference evidence="8" key="1">
    <citation type="submission" date="2023-03" db="EMBL/GenBank/DDBJ databases">
        <title>Massive genome expansion in bonnet fungi (Mycena s.s.) driven by repeated elements and novel gene families across ecological guilds.</title>
        <authorList>
            <consortium name="Lawrence Berkeley National Laboratory"/>
            <person name="Harder C.B."/>
            <person name="Miyauchi S."/>
            <person name="Viragh M."/>
            <person name="Kuo A."/>
            <person name="Thoen E."/>
            <person name="Andreopoulos B."/>
            <person name="Lu D."/>
            <person name="Skrede I."/>
            <person name="Drula E."/>
            <person name="Henrissat B."/>
            <person name="Morin E."/>
            <person name="Kohler A."/>
            <person name="Barry K."/>
            <person name="LaButti K."/>
            <person name="Morin E."/>
            <person name="Salamov A."/>
            <person name="Lipzen A."/>
            <person name="Mereny Z."/>
            <person name="Hegedus B."/>
            <person name="Baldrian P."/>
            <person name="Stursova M."/>
            <person name="Weitz H."/>
            <person name="Taylor A."/>
            <person name="Grigoriev I.V."/>
            <person name="Nagy L.G."/>
            <person name="Martin F."/>
            <person name="Kauserud H."/>
        </authorList>
    </citation>
    <scope>NUCLEOTIDE SEQUENCE</scope>
    <source>
        <strain evidence="8">9284</strain>
    </source>
</reference>
<dbReference type="Proteomes" id="UP001221142">
    <property type="component" value="Unassembled WGS sequence"/>
</dbReference>
<evidence type="ECO:0000256" key="6">
    <source>
        <dbReference type="ARBA" id="ARBA00023004"/>
    </source>
</evidence>
<feature type="non-terminal residue" evidence="8">
    <location>
        <position position="126"/>
    </location>
</feature>
<sequence>YPDPYAFKPERFLLDGKLDPSVQWPDAAFGFGRRQVHLCQFLHPLRFTQFRHCPGRHVGISSVWITVASILAAFDITKQVGEDGTIVEPSYEYFAAIVRMPLPFKCCIKPRSMEAEALIRATADQE</sequence>
<comment type="caution">
    <text evidence="8">The sequence shown here is derived from an EMBL/GenBank/DDBJ whole genome shotgun (WGS) entry which is preliminary data.</text>
</comment>
<evidence type="ECO:0000256" key="3">
    <source>
        <dbReference type="ARBA" id="ARBA00022617"/>
    </source>
</evidence>
<keyword evidence="7" id="KW-0503">Monooxygenase</keyword>
<name>A0AAD7FAW2_9AGAR</name>
<evidence type="ECO:0000256" key="1">
    <source>
        <dbReference type="ARBA" id="ARBA00001971"/>
    </source>
</evidence>
<dbReference type="InterPro" id="IPR036396">
    <property type="entry name" value="Cyt_P450_sf"/>
</dbReference>
<keyword evidence="4" id="KW-0479">Metal-binding</keyword>
<keyword evidence="9" id="KW-1185">Reference proteome</keyword>
<proteinExistence type="inferred from homology"/>
<dbReference type="GO" id="GO:0016705">
    <property type="term" value="F:oxidoreductase activity, acting on paired donors, with incorporation or reduction of molecular oxygen"/>
    <property type="evidence" value="ECO:0007669"/>
    <property type="project" value="InterPro"/>
</dbReference>
<dbReference type="GO" id="GO:0004497">
    <property type="term" value="F:monooxygenase activity"/>
    <property type="evidence" value="ECO:0007669"/>
    <property type="project" value="UniProtKB-KW"/>
</dbReference>
<comment type="cofactor">
    <cofactor evidence="1">
        <name>heme</name>
        <dbReference type="ChEBI" id="CHEBI:30413"/>
    </cofactor>
</comment>